<dbReference type="GO" id="GO:0044550">
    <property type="term" value="P:secondary metabolite biosynthetic process"/>
    <property type="evidence" value="ECO:0007669"/>
    <property type="project" value="TreeGrafter"/>
</dbReference>
<feature type="binding site" evidence="3">
    <location>
        <begin position="117"/>
        <end position="120"/>
    </location>
    <ligand>
        <name>FAD</name>
        <dbReference type="ChEBI" id="CHEBI:57692"/>
    </ligand>
</feature>
<evidence type="ECO:0000259" key="7">
    <source>
        <dbReference type="PROSITE" id="PS00624"/>
    </source>
</evidence>
<feature type="binding site" evidence="3">
    <location>
        <position position="249"/>
    </location>
    <ligand>
        <name>FAD</name>
        <dbReference type="ChEBI" id="CHEBI:57692"/>
    </ligand>
</feature>
<feature type="active site" description="Proton donor" evidence="2">
    <location>
        <position position="550"/>
    </location>
</feature>
<dbReference type="InterPro" id="IPR036188">
    <property type="entry name" value="FAD/NAD-bd_sf"/>
</dbReference>
<dbReference type="InterPro" id="IPR012132">
    <property type="entry name" value="GMC_OxRdtase"/>
</dbReference>
<evidence type="ECO:0000313" key="9">
    <source>
        <dbReference type="Proteomes" id="UP000284375"/>
    </source>
</evidence>
<dbReference type="Gene3D" id="3.50.50.60">
    <property type="entry name" value="FAD/NAD(P)-binding domain"/>
    <property type="match status" value="1"/>
</dbReference>
<sequence length="616" mass="66249">MASLVKLSVLASAAAATVLGGVRYGNSTYDYIIVGGGTAGTALATRLSQELGDSSILLIEAGPDAPDLLGINVPGMSGAIQGGPLDWNFTSTPQPELEGRSISLSRGKLLGGSSAMNYMVWNRASAPEYDAWEPLGNPGWNWSTISSGMMKSENFTGINTADYGDISRGTEGPIHNLINRFRTEQLLSWVPTMESLGIAHNTEALGGNPLGSMLQSSSVNPDNYTRSYSANSYLPRAGSNLDVTLSTRVAKINFAAGSKKMTRSCLRRATSEDGMIATGVTLEDGTFIEAKKEVILSAGSLQSPGLLEHSGIGQKEVLDAAGIKQIIDLPGVGEHLQDHTGISVFYQLKPEYNSMDILQHNTTYATEQLSFWQENKVSRFDSTYNAMAFLNWKQIFGENSTVVNLARQVVGNSTNVIDKARLALLSDDMVPSVEIIFADGSLGPYPTADDPLFGSDFVTLSAIMMRPMGRGNVHIQSANISQGPVIDPKYLENEYDLHSTVEAGKFLRKIAQAKPLADFLVGEYMPGMDTVSTDEEWAAYAKQSLITVYHYSGTCAMMPVEDGGVVDPKLRVWGTKNLRVVDASIIPVLIGSHTQTVTYGIAERGAEIIIEDAKAM</sequence>
<reference evidence="8 9" key="1">
    <citation type="submission" date="2015-09" db="EMBL/GenBank/DDBJ databases">
        <title>Host preference determinants of Valsa canker pathogens revealed by comparative genomics.</title>
        <authorList>
            <person name="Yin Z."/>
            <person name="Huang L."/>
        </authorList>
    </citation>
    <scope>NUCLEOTIDE SEQUENCE [LARGE SCALE GENOMIC DNA]</scope>
    <source>
        <strain evidence="8 9">YSFL</strain>
    </source>
</reference>
<evidence type="ECO:0000313" key="8">
    <source>
        <dbReference type="EMBL" id="ROV92879.1"/>
    </source>
</evidence>
<keyword evidence="3 4" id="KW-0274">FAD</keyword>
<feature type="domain" description="Glucose-methanol-choline oxidoreductase N-terminal" evidence="7">
    <location>
        <begin position="299"/>
        <end position="313"/>
    </location>
</feature>
<dbReference type="EMBL" id="LJZO01000035">
    <property type="protein sequence ID" value="ROV92879.1"/>
    <property type="molecule type" value="Genomic_DNA"/>
</dbReference>
<accession>A0A423VPD4</accession>
<dbReference type="SUPFAM" id="SSF51905">
    <property type="entry name" value="FAD/NAD(P)-binding domain"/>
    <property type="match status" value="1"/>
</dbReference>
<dbReference type="Pfam" id="PF05199">
    <property type="entry name" value="GMC_oxred_C"/>
    <property type="match status" value="1"/>
</dbReference>
<dbReference type="Proteomes" id="UP000284375">
    <property type="component" value="Unassembled WGS sequence"/>
</dbReference>
<evidence type="ECO:0000256" key="3">
    <source>
        <dbReference type="PIRSR" id="PIRSR000137-2"/>
    </source>
</evidence>
<evidence type="ECO:0000256" key="1">
    <source>
        <dbReference type="ARBA" id="ARBA00010790"/>
    </source>
</evidence>
<dbReference type="PROSITE" id="PS00624">
    <property type="entry name" value="GMC_OXRED_2"/>
    <property type="match status" value="1"/>
</dbReference>
<dbReference type="InterPro" id="IPR007867">
    <property type="entry name" value="GMC_OxRtase_C"/>
</dbReference>
<dbReference type="Gene3D" id="3.30.560.10">
    <property type="entry name" value="Glucose Oxidase, domain 3"/>
    <property type="match status" value="1"/>
</dbReference>
<name>A0A423VPD4_CYTCH</name>
<dbReference type="SUPFAM" id="SSF54373">
    <property type="entry name" value="FAD-linked reductases, C-terminal domain"/>
    <property type="match status" value="1"/>
</dbReference>
<comment type="similarity">
    <text evidence="1 4">Belongs to the GMC oxidoreductase family.</text>
</comment>
<dbReference type="STRING" id="252740.A0A423VPD4"/>
<dbReference type="PROSITE" id="PS00623">
    <property type="entry name" value="GMC_OXRED_1"/>
    <property type="match status" value="1"/>
</dbReference>
<keyword evidence="4" id="KW-0285">Flavoprotein</keyword>
<evidence type="ECO:0000256" key="4">
    <source>
        <dbReference type="RuleBase" id="RU003968"/>
    </source>
</evidence>
<feature type="chain" id="PRO_5019090036" description="Glucose-methanol-choline oxidoreductase N-terminal domain-containing protein" evidence="5">
    <location>
        <begin position="16"/>
        <end position="616"/>
    </location>
</feature>
<dbReference type="Pfam" id="PF00732">
    <property type="entry name" value="GMC_oxred_N"/>
    <property type="match status" value="1"/>
</dbReference>
<dbReference type="PIRSF" id="PIRSF000137">
    <property type="entry name" value="Alcohol_oxidase"/>
    <property type="match status" value="1"/>
</dbReference>
<feature type="signal peptide" evidence="5">
    <location>
        <begin position="1"/>
        <end position="15"/>
    </location>
</feature>
<dbReference type="InterPro" id="IPR000172">
    <property type="entry name" value="GMC_OxRdtase_N"/>
</dbReference>
<organism evidence="8 9">
    <name type="scientific">Cytospora chrysosperma</name>
    <name type="common">Cytospora canker fungus</name>
    <name type="synonym">Sphaeria chrysosperma</name>
    <dbReference type="NCBI Taxonomy" id="252740"/>
    <lineage>
        <taxon>Eukaryota</taxon>
        <taxon>Fungi</taxon>
        <taxon>Dikarya</taxon>
        <taxon>Ascomycota</taxon>
        <taxon>Pezizomycotina</taxon>
        <taxon>Sordariomycetes</taxon>
        <taxon>Sordariomycetidae</taxon>
        <taxon>Diaporthales</taxon>
        <taxon>Cytosporaceae</taxon>
        <taxon>Cytospora</taxon>
    </lineage>
</organism>
<dbReference type="PANTHER" id="PTHR11552:SF115">
    <property type="entry name" value="DEHYDROGENASE XPTC-RELATED"/>
    <property type="match status" value="1"/>
</dbReference>
<evidence type="ECO:0000259" key="6">
    <source>
        <dbReference type="PROSITE" id="PS00623"/>
    </source>
</evidence>
<proteinExistence type="inferred from homology"/>
<dbReference type="OrthoDB" id="269227at2759"/>
<dbReference type="AlphaFoldDB" id="A0A423VPD4"/>
<comment type="cofactor">
    <cofactor evidence="3">
        <name>FAD</name>
        <dbReference type="ChEBI" id="CHEBI:57692"/>
    </cofactor>
</comment>
<gene>
    <name evidence="8" type="ORF">VSDG_06371</name>
</gene>
<keyword evidence="5" id="KW-0732">Signal</keyword>
<keyword evidence="9" id="KW-1185">Reference proteome</keyword>
<protein>
    <recommendedName>
        <fullName evidence="6 7">Glucose-methanol-choline oxidoreductase N-terminal domain-containing protein</fullName>
    </recommendedName>
</protein>
<comment type="caution">
    <text evidence="8">The sequence shown here is derived from an EMBL/GenBank/DDBJ whole genome shotgun (WGS) entry which is preliminary data.</text>
</comment>
<feature type="domain" description="Glucose-methanol-choline oxidoreductase N-terminal" evidence="6">
    <location>
        <begin position="107"/>
        <end position="130"/>
    </location>
</feature>
<dbReference type="GO" id="GO:0016614">
    <property type="term" value="F:oxidoreductase activity, acting on CH-OH group of donors"/>
    <property type="evidence" value="ECO:0007669"/>
    <property type="project" value="InterPro"/>
</dbReference>
<feature type="active site" description="Proton acceptor" evidence="2">
    <location>
        <position position="593"/>
    </location>
</feature>
<dbReference type="PANTHER" id="PTHR11552">
    <property type="entry name" value="GLUCOSE-METHANOL-CHOLINE GMC OXIDOREDUCTASE"/>
    <property type="match status" value="1"/>
</dbReference>
<evidence type="ECO:0000256" key="2">
    <source>
        <dbReference type="PIRSR" id="PIRSR000137-1"/>
    </source>
</evidence>
<evidence type="ECO:0000256" key="5">
    <source>
        <dbReference type="SAM" id="SignalP"/>
    </source>
</evidence>
<dbReference type="GO" id="GO:0050660">
    <property type="term" value="F:flavin adenine dinucleotide binding"/>
    <property type="evidence" value="ECO:0007669"/>
    <property type="project" value="InterPro"/>
</dbReference>